<gene>
    <name evidence="1" type="ORF">C8R41DRAFT_882102</name>
</gene>
<comment type="caution">
    <text evidence="1">The sequence shown here is derived from an EMBL/GenBank/DDBJ whole genome shotgun (WGS) entry which is preliminary data.</text>
</comment>
<evidence type="ECO:0000313" key="2">
    <source>
        <dbReference type="Proteomes" id="UP001150217"/>
    </source>
</evidence>
<proteinExistence type="predicted"/>
<reference evidence="1" key="1">
    <citation type="submission" date="2022-08" db="EMBL/GenBank/DDBJ databases">
        <title>A Global Phylogenomic Analysis of the Shiitake Genus Lentinula.</title>
        <authorList>
            <consortium name="DOE Joint Genome Institute"/>
            <person name="Sierra-Patev S."/>
            <person name="Min B."/>
            <person name="Naranjo-Ortiz M."/>
            <person name="Looney B."/>
            <person name="Konkel Z."/>
            <person name="Slot J.C."/>
            <person name="Sakamoto Y."/>
            <person name="Steenwyk J.L."/>
            <person name="Rokas A."/>
            <person name="Carro J."/>
            <person name="Camarero S."/>
            <person name="Ferreira P."/>
            <person name="Molpeceres G."/>
            <person name="Ruiz-Duenas F.J."/>
            <person name="Serrano A."/>
            <person name="Henrissat B."/>
            <person name="Drula E."/>
            <person name="Hughes K.W."/>
            <person name="Mata J.L."/>
            <person name="Ishikawa N.K."/>
            <person name="Vargas-Isla R."/>
            <person name="Ushijima S."/>
            <person name="Smith C.A."/>
            <person name="Ahrendt S."/>
            <person name="Andreopoulos W."/>
            <person name="He G."/>
            <person name="Labutti K."/>
            <person name="Lipzen A."/>
            <person name="Ng V."/>
            <person name="Riley R."/>
            <person name="Sandor L."/>
            <person name="Barry K."/>
            <person name="Martinez A.T."/>
            <person name="Xiao Y."/>
            <person name="Gibbons J.G."/>
            <person name="Terashima K."/>
            <person name="Grigoriev I.V."/>
            <person name="Hibbett D.S."/>
        </authorList>
    </citation>
    <scope>NUCLEOTIDE SEQUENCE</scope>
    <source>
        <strain evidence="1">RHP3577 ss4</strain>
    </source>
</reference>
<accession>A0ABQ8VI41</accession>
<feature type="non-terminal residue" evidence="1">
    <location>
        <position position="1"/>
    </location>
</feature>
<protein>
    <recommendedName>
        <fullName evidence="3">Reverse transcriptase zinc-binding domain-containing protein</fullName>
    </recommendedName>
</protein>
<organism evidence="1 2">
    <name type="scientific">Lentinula lateritia</name>
    <dbReference type="NCBI Taxonomy" id="40482"/>
    <lineage>
        <taxon>Eukaryota</taxon>
        <taxon>Fungi</taxon>
        <taxon>Dikarya</taxon>
        <taxon>Basidiomycota</taxon>
        <taxon>Agaricomycotina</taxon>
        <taxon>Agaricomycetes</taxon>
        <taxon>Agaricomycetidae</taxon>
        <taxon>Agaricales</taxon>
        <taxon>Marasmiineae</taxon>
        <taxon>Omphalotaceae</taxon>
        <taxon>Lentinula</taxon>
    </lineage>
</organism>
<sequence length="267" mass="30576">MRVSLTLRYLKYLIGLPNTHYASLALAENDNLRNSLHPCWLSDLDFAINQLPGNHRLPHLHALDGTLIDKLIKAIEFSTKTNLQSHIDTWSKLSLLRHRLEPKEGGPAKPQMIGLRHYLTQIQKHSHRRTITKLLCGDFTPQVFRASPSPLRQLTATENLNRLCRTCVLHPETPQHILFQCSSLPSICSLRADFITYTHQHRPVPFNASFSDPTALHYLKSFIFDWTLITPTAKFVHNVIDRWRSFLDTGIDREDVAESGSEDSDVE</sequence>
<evidence type="ECO:0008006" key="3">
    <source>
        <dbReference type="Google" id="ProtNLM"/>
    </source>
</evidence>
<keyword evidence="2" id="KW-1185">Reference proteome</keyword>
<evidence type="ECO:0000313" key="1">
    <source>
        <dbReference type="EMBL" id="KAJ4494133.1"/>
    </source>
</evidence>
<dbReference type="Proteomes" id="UP001150217">
    <property type="component" value="Unassembled WGS sequence"/>
</dbReference>
<dbReference type="EMBL" id="JANVFT010000034">
    <property type="protein sequence ID" value="KAJ4494133.1"/>
    <property type="molecule type" value="Genomic_DNA"/>
</dbReference>
<name>A0ABQ8VI41_9AGAR</name>